<dbReference type="Proteomes" id="UP000015100">
    <property type="component" value="Unassembled WGS sequence"/>
</dbReference>
<evidence type="ECO:0000313" key="3">
    <source>
        <dbReference type="Proteomes" id="UP000015100"/>
    </source>
</evidence>
<dbReference type="AlphaFoldDB" id="S8BIY7"/>
<comment type="caution">
    <text evidence="2">The sequence shown here is derived from an EMBL/GenBank/DDBJ whole genome shotgun (WGS) entry which is preliminary data.</text>
</comment>
<organism evidence="2 3">
    <name type="scientific">Dactylellina haptotyla (strain CBS 200.50)</name>
    <name type="common">Nematode-trapping fungus</name>
    <name type="synonym">Monacrosporium haptotylum</name>
    <dbReference type="NCBI Taxonomy" id="1284197"/>
    <lineage>
        <taxon>Eukaryota</taxon>
        <taxon>Fungi</taxon>
        <taxon>Dikarya</taxon>
        <taxon>Ascomycota</taxon>
        <taxon>Pezizomycotina</taxon>
        <taxon>Orbiliomycetes</taxon>
        <taxon>Orbiliales</taxon>
        <taxon>Orbiliaceae</taxon>
        <taxon>Dactylellina</taxon>
    </lineage>
</organism>
<feature type="region of interest" description="Disordered" evidence="1">
    <location>
        <begin position="257"/>
        <end position="280"/>
    </location>
</feature>
<dbReference type="HOGENOM" id="CLU_727661_0_0_1"/>
<evidence type="ECO:0000313" key="2">
    <source>
        <dbReference type="EMBL" id="EPS39303.1"/>
    </source>
</evidence>
<reference evidence="3" key="2">
    <citation type="submission" date="2013-04" db="EMBL/GenBank/DDBJ databases">
        <title>Genomic mechanisms accounting for the adaptation to parasitism in nematode-trapping fungi.</title>
        <authorList>
            <person name="Ahren D.G."/>
        </authorList>
    </citation>
    <scope>NUCLEOTIDE SEQUENCE [LARGE SCALE GENOMIC DNA]</scope>
    <source>
        <strain evidence="3">CBS 200.50</strain>
    </source>
</reference>
<protein>
    <submittedName>
        <fullName evidence="2">Uncharacterized protein</fullName>
    </submittedName>
</protein>
<dbReference type="EMBL" id="AQGS01000479">
    <property type="protein sequence ID" value="EPS39303.1"/>
    <property type="molecule type" value="Genomic_DNA"/>
</dbReference>
<dbReference type="OrthoDB" id="10313573at2759"/>
<gene>
    <name evidence="2" type="ORF">H072_6941</name>
</gene>
<accession>S8BIY7</accession>
<feature type="region of interest" description="Disordered" evidence="1">
    <location>
        <begin position="355"/>
        <end position="380"/>
    </location>
</feature>
<proteinExistence type="predicted"/>
<sequence>MTFSFTRSIFGTPMAIIVIYISTLLHGSNARFIRLTLSEYEDTLDVNPSTGKLFFHNIFKRYPVDIFDTNSAWMNNGCINIPTDNPDRVLSAAEYYAGPPINPFHPYFLTDIVIFSSLDCPEDDPAVASINIQLEEMNPQQLSPSLRPGWLLDPSAEYQSDLQIANTQEIIIPAGGLPDDYHNRASIPSDLKSTPHWLDFSDTEAYLSATNNRHIGLSAHRGQKYIEQLAEYYAAQEEEEKLQQGTQADWLRLLTQQRQQEEEEEEAEEERGPDTKNNYNPRIHVGNALWSVFLFSGKGSALKGNISVKFYSEFNYRHVRGLAKENDEYVADVEVMEGDNDVNFAWVEYENPSQLEPGVGSYAGSPGQEPGESQEWPAND</sequence>
<feature type="compositionally biased region" description="Acidic residues" evidence="1">
    <location>
        <begin position="261"/>
        <end position="271"/>
    </location>
</feature>
<keyword evidence="3" id="KW-1185">Reference proteome</keyword>
<evidence type="ECO:0000256" key="1">
    <source>
        <dbReference type="SAM" id="MobiDB-lite"/>
    </source>
</evidence>
<name>S8BIY7_DACHA</name>
<dbReference type="OMA" id="NGCINIP"/>
<reference evidence="2 3" key="1">
    <citation type="journal article" date="2013" name="PLoS Genet.">
        <title>Genomic mechanisms accounting for the adaptation to parasitism in nematode-trapping fungi.</title>
        <authorList>
            <person name="Meerupati T."/>
            <person name="Andersson K.M."/>
            <person name="Friman E."/>
            <person name="Kumar D."/>
            <person name="Tunlid A."/>
            <person name="Ahren D."/>
        </authorList>
    </citation>
    <scope>NUCLEOTIDE SEQUENCE [LARGE SCALE GENOMIC DNA]</scope>
    <source>
        <strain evidence="2 3">CBS 200.50</strain>
    </source>
</reference>